<keyword evidence="3" id="KW-1003">Cell membrane</keyword>
<feature type="transmembrane region" description="Helical" evidence="7">
    <location>
        <begin position="158"/>
        <end position="181"/>
    </location>
</feature>
<feature type="transmembrane region" description="Helical" evidence="7">
    <location>
        <begin position="412"/>
        <end position="439"/>
    </location>
</feature>
<keyword evidence="5 7" id="KW-1133">Transmembrane helix</keyword>
<organism evidence="9 10">
    <name type="scientific">Leifsonia shinshuensis</name>
    <dbReference type="NCBI Taxonomy" id="150026"/>
    <lineage>
        <taxon>Bacteria</taxon>
        <taxon>Bacillati</taxon>
        <taxon>Actinomycetota</taxon>
        <taxon>Actinomycetes</taxon>
        <taxon>Micrococcales</taxon>
        <taxon>Microbacteriaceae</taxon>
        <taxon>Leifsonia</taxon>
    </lineage>
</organism>
<dbReference type="GO" id="GO:0022857">
    <property type="term" value="F:transmembrane transporter activity"/>
    <property type="evidence" value="ECO:0007669"/>
    <property type="project" value="InterPro"/>
</dbReference>
<dbReference type="PANTHER" id="PTHR42718">
    <property type="entry name" value="MAJOR FACILITATOR SUPERFAMILY MULTIDRUG TRANSPORTER MFSC"/>
    <property type="match status" value="1"/>
</dbReference>
<feature type="transmembrane region" description="Helical" evidence="7">
    <location>
        <begin position="380"/>
        <end position="400"/>
    </location>
</feature>
<dbReference type="PANTHER" id="PTHR42718:SF46">
    <property type="entry name" value="BLR6921 PROTEIN"/>
    <property type="match status" value="1"/>
</dbReference>
<feature type="transmembrane region" description="Helical" evidence="7">
    <location>
        <begin position="220"/>
        <end position="238"/>
    </location>
</feature>
<dbReference type="InterPro" id="IPR020846">
    <property type="entry name" value="MFS_dom"/>
</dbReference>
<feature type="transmembrane region" description="Helical" evidence="7">
    <location>
        <begin position="347"/>
        <end position="368"/>
    </location>
</feature>
<evidence type="ECO:0000313" key="9">
    <source>
        <dbReference type="EMBL" id="NYJ22524.1"/>
    </source>
</evidence>
<feature type="transmembrane region" description="Helical" evidence="7">
    <location>
        <begin position="459"/>
        <end position="479"/>
    </location>
</feature>
<dbReference type="RefSeq" id="WP_343063454.1">
    <property type="nucleotide sequence ID" value="NZ_BAABEH010000001.1"/>
</dbReference>
<name>A0A853CTJ9_9MICO</name>
<dbReference type="GO" id="GO:0005886">
    <property type="term" value="C:plasma membrane"/>
    <property type="evidence" value="ECO:0007669"/>
    <property type="project" value="UniProtKB-SubCell"/>
</dbReference>
<evidence type="ECO:0000256" key="4">
    <source>
        <dbReference type="ARBA" id="ARBA00022692"/>
    </source>
</evidence>
<dbReference type="InterPro" id="IPR011701">
    <property type="entry name" value="MFS"/>
</dbReference>
<reference evidence="9 10" key="1">
    <citation type="submission" date="2020-07" db="EMBL/GenBank/DDBJ databases">
        <title>Sequencing the genomes of 1000 actinobacteria strains.</title>
        <authorList>
            <person name="Klenk H.-P."/>
        </authorList>
    </citation>
    <scope>NUCLEOTIDE SEQUENCE [LARGE SCALE GENOMIC DNA]</scope>
    <source>
        <strain evidence="9 10">DSM 15165</strain>
    </source>
</reference>
<protein>
    <submittedName>
        <fullName evidence="9">EmrB/QacA subfamily drug resistance transporter</fullName>
    </submittedName>
</protein>
<feature type="domain" description="Major facilitator superfamily (MFS) profile" evidence="8">
    <location>
        <begin position="33"/>
        <end position="485"/>
    </location>
</feature>
<dbReference type="Gene3D" id="1.20.1250.20">
    <property type="entry name" value="MFS general substrate transporter like domains"/>
    <property type="match status" value="1"/>
</dbReference>
<feature type="transmembrane region" description="Helical" evidence="7">
    <location>
        <begin position="68"/>
        <end position="86"/>
    </location>
</feature>
<dbReference type="Pfam" id="PF07690">
    <property type="entry name" value="MFS_1"/>
    <property type="match status" value="1"/>
</dbReference>
<feature type="transmembrane region" description="Helical" evidence="7">
    <location>
        <begin position="244"/>
        <end position="267"/>
    </location>
</feature>
<dbReference type="Gene3D" id="1.20.1720.10">
    <property type="entry name" value="Multidrug resistance protein D"/>
    <property type="match status" value="1"/>
</dbReference>
<proteinExistence type="predicted"/>
<dbReference type="EMBL" id="JACCFL010000001">
    <property type="protein sequence ID" value="NYJ22524.1"/>
    <property type="molecule type" value="Genomic_DNA"/>
</dbReference>
<dbReference type="InterPro" id="IPR005829">
    <property type="entry name" value="Sugar_transporter_CS"/>
</dbReference>
<evidence type="ECO:0000313" key="10">
    <source>
        <dbReference type="Proteomes" id="UP000578352"/>
    </source>
</evidence>
<evidence type="ECO:0000256" key="3">
    <source>
        <dbReference type="ARBA" id="ARBA00022475"/>
    </source>
</evidence>
<accession>A0A853CTJ9</accession>
<dbReference type="PROSITE" id="PS00216">
    <property type="entry name" value="SUGAR_TRANSPORT_1"/>
    <property type="match status" value="1"/>
</dbReference>
<feature type="transmembrane region" description="Helical" evidence="7">
    <location>
        <begin position="320"/>
        <end position="340"/>
    </location>
</feature>
<comment type="caution">
    <text evidence="9">The sequence shown here is derived from an EMBL/GenBank/DDBJ whole genome shotgun (WGS) entry which is preliminary data.</text>
</comment>
<feature type="transmembrane region" description="Helical" evidence="7">
    <location>
        <begin position="31"/>
        <end position="56"/>
    </location>
</feature>
<comment type="subcellular location">
    <subcellularLocation>
        <location evidence="1">Cell membrane</location>
        <topology evidence="1">Multi-pass membrane protein</topology>
    </subcellularLocation>
</comment>
<dbReference type="Proteomes" id="UP000578352">
    <property type="component" value="Unassembled WGS sequence"/>
</dbReference>
<evidence type="ECO:0000259" key="8">
    <source>
        <dbReference type="PROSITE" id="PS50850"/>
    </source>
</evidence>
<sequence>MLNSDTASRPAVRPVPTTGAAPAARWSRARWLLLFATCIVIALDGLDVSMVGVALPSIGKDLGLQAGALQWIVSGYVLGYGSLLLLGGRLADLLGRRTVLLVALSVFTVASLAGGLSMDAGLLIASRFVKGVAAAFTAPAAFSLITTNFEEGPERNKAISIFTTFAASGFSLGLIMSGLMTSLSWRWTFLFSVPLAILALVLGFFFVPKDARERGAGHDVVGAILLAAGMLLLVYTVVSAPGAGWGSLPTVLGFVVAGALLTAFVILELRVRHPLIRFGIFRVAAVLRANLTAITLFGSYVSFQFVLTLYLQDVLGWSPLGMALALLPTGLVVVTSAPFADRLIDRFGPTVLIIVGLGSLSAGYLLFLRLGTAPVYWLDVLPPVVLLGIGFGIGFPAIQVQATTGVHDDEQGLAAGLVQTSAQVGGALALAVTTALIAGGPAAVGGHDPAGLAEQLAQYRPGLYLSAGLALAGLLIAALPRRRRLAVQPG</sequence>
<evidence type="ECO:0000256" key="7">
    <source>
        <dbReference type="SAM" id="Phobius"/>
    </source>
</evidence>
<keyword evidence="6 7" id="KW-0472">Membrane</keyword>
<feature type="transmembrane region" description="Helical" evidence="7">
    <location>
        <begin position="187"/>
        <end position="208"/>
    </location>
</feature>
<feature type="transmembrane region" description="Helical" evidence="7">
    <location>
        <begin position="98"/>
        <end position="116"/>
    </location>
</feature>
<dbReference type="CDD" id="cd17321">
    <property type="entry name" value="MFS_MMR_MDR_like"/>
    <property type="match status" value="1"/>
</dbReference>
<keyword evidence="2" id="KW-0813">Transport</keyword>
<dbReference type="InterPro" id="IPR036259">
    <property type="entry name" value="MFS_trans_sf"/>
</dbReference>
<dbReference type="PROSITE" id="PS50850">
    <property type="entry name" value="MFS"/>
    <property type="match status" value="1"/>
</dbReference>
<dbReference type="SUPFAM" id="SSF103473">
    <property type="entry name" value="MFS general substrate transporter"/>
    <property type="match status" value="1"/>
</dbReference>
<feature type="transmembrane region" description="Helical" evidence="7">
    <location>
        <begin position="128"/>
        <end position="146"/>
    </location>
</feature>
<dbReference type="AlphaFoldDB" id="A0A853CTJ9"/>
<feature type="transmembrane region" description="Helical" evidence="7">
    <location>
        <begin position="279"/>
        <end position="300"/>
    </location>
</feature>
<evidence type="ECO:0000256" key="5">
    <source>
        <dbReference type="ARBA" id="ARBA00022989"/>
    </source>
</evidence>
<keyword evidence="4 7" id="KW-0812">Transmembrane</keyword>
<gene>
    <name evidence="9" type="ORF">HNR13_000811</name>
</gene>
<evidence type="ECO:0000256" key="6">
    <source>
        <dbReference type="ARBA" id="ARBA00023136"/>
    </source>
</evidence>
<evidence type="ECO:0000256" key="2">
    <source>
        <dbReference type="ARBA" id="ARBA00022448"/>
    </source>
</evidence>
<evidence type="ECO:0000256" key="1">
    <source>
        <dbReference type="ARBA" id="ARBA00004651"/>
    </source>
</evidence>